<dbReference type="AlphaFoldDB" id="A0A6J4QKA6"/>
<feature type="compositionally biased region" description="Low complexity" evidence="1">
    <location>
        <begin position="21"/>
        <end position="31"/>
    </location>
</feature>
<dbReference type="EMBL" id="CADCUQ010000940">
    <property type="protein sequence ID" value="CAA9439620.1"/>
    <property type="molecule type" value="Genomic_DNA"/>
</dbReference>
<accession>A0A6J4QKA6</accession>
<feature type="region of interest" description="Disordered" evidence="1">
    <location>
        <begin position="1"/>
        <end position="89"/>
    </location>
</feature>
<evidence type="ECO:0000313" key="2">
    <source>
        <dbReference type="EMBL" id="CAA9439620.1"/>
    </source>
</evidence>
<gene>
    <name evidence="2" type="ORF">AVDCRST_MAG64-4050</name>
</gene>
<organism evidence="2">
    <name type="scientific">uncultured Phycisphaerae bacterium</name>
    <dbReference type="NCBI Taxonomy" id="904963"/>
    <lineage>
        <taxon>Bacteria</taxon>
        <taxon>Pseudomonadati</taxon>
        <taxon>Planctomycetota</taxon>
        <taxon>Phycisphaerae</taxon>
        <taxon>environmental samples</taxon>
    </lineage>
</organism>
<proteinExistence type="predicted"/>
<reference evidence="2" key="1">
    <citation type="submission" date="2020-02" db="EMBL/GenBank/DDBJ databases">
        <authorList>
            <person name="Meier V. D."/>
        </authorList>
    </citation>
    <scope>NUCLEOTIDE SEQUENCE</scope>
    <source>
        <strain evidence="2">AVDCRST_MAG64</strain>
    </source>
</reference>
<name>A0A6J4QKA6_9BACT</name>
<sequence>MPRYPEMSDPQMPTRRTRTTASPGPGAAGSSISTFSNSPGLRRRMAFMVGATSDSRWDGQCPPRRTGRTDNRVRLTKSNDCPPLLQSSP</sequence>
<evidence type="ECO:0000256" key="1">
    <source>
        <dbReference type="SAM" id="MobiDB-lite"/>
    </source>
</evidence>
<protein>
    <submittedName>
        <fullName evidence="2">Uncharacterized protein</fullName>
    </submittedName>
</protein>